<accession>A0ABU0P383</accession>
<feature type="compositionally biased region" description="Low complexity" evidence="1">
    <location>
        <begin position="1"/>
        <end position="20"/>
    </location>
</feature>
<dbReference type="Proteomes" id="UP001230654">
    <property type="component" value="Unassembled WGS sequence"/>
</dbReference>
<gene>
    <name evidence="2" type="ORF">QF030_008097</name>
</gene>
<evidence type="ECO:0000313" key="2">
    <source>
        <dbReference type="EMBL" id="MDQ0585829.1"/>
    </source>
</evidence>
<evidence type="ECO:0000256" key="1">
    <source>
        <dbReference type="SAM" id="MobiDB-lite"/>
    </source>
</evidence>
<keyword evidence="3" id="KW-1185">Reference proteome</keyword>
<sequence length="177" mass="19148">MTTSTPSRPTAPARADAARLPRSRTSKSQPREPADLTAALPPAFEAFCALNRDSYLDYARAHLPHVQAHRLVRGLLGELAVGWLDIVGSPNPQARAWTHLRTRVQLTAPALPALQTCSPHQYDALVLHCRLGYTSAGAAAVMGLDASKIRYLVLSATSARRQAVRHLHPRPAVSRAA</sequence>
<comment type="caution">
    <text evidence="2">The sequence shown here is derived from an EMBL/GenBank/DDBJ whole genome shotgun (WGS) entry which is preliminary data.</text>
</comment>
<organism evidence="2 3">
    <name type="scientific">Streptomyces rishiriensis</name>
    <dbReference type="NCBI Taxonomy" id="68264"/>
    <lineage>
        <taxon>Bacteria</taxon>
        <taxon>Bacillati</taxon>
        <taxon>Actinomycetota</taxon>
        <taxon>Actinomycetes</taxon>
        <taxon>Kitasatosporales</taxon>
        <taxon>Streptomycetaceae</taxon>
        <taxon>Streptomyces</taxon>
    </lineage>
</organism>
<feature type="region of interest" description="Disordered" evidence="1">
    <location>
        <begin position="1"/>
        <end position="36"/>
    </location>
</feature>
<dbReference type="EMBL" id="JAUSWV010000003">
    <property type="protein sequence ID" value="MDQ0585829.1"/>
    <property type="molecule type" value="Genomic_DNA"/>
</dbReference>
<proteinExistence type="predicted"/>
<protein>
    <submittedName>
        <fullName evidence="2">Rhodanese-related sulfurtransferase</fullName>
    </submittedName>
</protein>
<dbReference type="RefSeq" id="WP_307167905.1">
    <property type="nucleotide sequence ID" value="NZ_JAUSWV010000003.1"/>
</dbReference>
<reference evidence="2 3" key="1">
    <citation type="submission" date="2023-07" db="EMBL/GenBank/DDBJ databases">
        <title>Comparative genomics of wheat-associated soil bacteria to identify genetic determinants of phenazine resistance.</title>
        <authorList>
            <person name="Mouncey N."/>
        </authorList>
    </citation>
    <scope>NUCLEOTIDE SEQUENCE [LARGE SCALE GENOMIC DNA]</scope>
    <source>
        <strain evidence="2 3">B2I6</strain>
    </source>
</reference>
<name>A0ABU0P383_STRRH</name>
<evidence type="ECO:0000313" key="3">
    <source>
        <dbReference type="Proteomes" id="UP001230654"/>
    </source>
</evidence>